<dbReference type="STRING" id="133412.A0A1R1XLV8"/>
<protein>
    <recommendedName>
        <fullName evidence="13">mRNA cap guanine-N(7) methyltransferase</fullName>
        <ecNumber evidence="2">2.1.1.56</ecNumber>
    </recommendedName>
    <alternativeName>
        <fullName evidence="10">mRNA (guanine-N(7))-methyltransferase</fullName>
    </alternativeName>
    <alternativeName>
        <fullName evidence="11">mRNA cap methyltransferase</fullName>
    </alternativeName>
</protein>
<name>A0A1R1XLV8_9FUNG</name>
<evidence type="ECO:0000256" key="1">
    <source>
        <dbReference type="ARBA" id="ARBA00004123"/>
    </source>
</evidence>
<reference evidence="17 19" key="1">
    <citation type="submission" date="2017-01" db="EMBL/GenBank/DDBJ databases">
        <authorList>
            <person name="Mah S.A."/>
            <person name="Swanson W.J."/>
            <person name="Moy G.W."/>
            <person name="Vacquier V.D."/>
        </authorList>
    </citation>
    <scope>NUCLEOTIDE SEQUENCE [LARGE SCALE GENOMIC DNA]</scope>
    <source>
        <strain evidence="17 19">GSMNP</strain>
    </source>
</reference>
<feature type="binding site" evidence="14">
    <location>
        <position position="137"/>
    </location>
    <ligand>
        <name>S-adenosyl-L-methionine</name>
        <dbReference type="ChEBI" id="CHEBI:59789"/>
    </ligand>
</feature>
<feature type="site" description="mRNA cap binding" evidence="15">
    <location>
        <position position="290"/>
    </location>
</feature>
<dbReference type="OrthoDB" id="10248867at2759"/>
<gene>
    <name evidence="18" type="ORF">AYI70_g5515</name>
    <name evidence="17" type="ORF">AYI70_g7166</name>
</gene>
<feature type="domain" description="MRNA cap 0 methyltransferase" evidence="16">
    <location>
        <begin position="32"/>
        <end position="298"/>
    </location>
</feature>
<keyword evidence="4" id="KW-0507">mRNA processing</keyword>
<dbReference type="SUPFAM" id="SSF53335">
    <property type="entry name" value="S-adenosyl-L-methionine-dependent methyltransferases"/>
    <property type="match status" value="1"/>
</dbReference>
<feature type="binding site" evidence="14">
    <location>
        <position position="85"/>
    </location>
    <ligand>
        <name>S-adenosyl-L-methionine</name>
        <dbReference type="ChEBI" id="CHEBI:59789"/>
    </ligand>
</feature>
<dbReference type="EMBL" id="LSSN01002621">
    <property type="protein sequence ID" value="OMJ15602.1"/>
    <property type="molecule type" value="Genomic_DNA"/>
</dbReference>
<feature type="site" description="mRNA cap binding" evidence="15">
    <location>
        <position position="141"/>
    </location>
</feature>
<dbReference type="InterPro" id="IPR029063">
    <property type="entry name" value="SAM-dependent_MTases_sf"/>
</dbReference>
<dbReference type="PROSITE" id="PS51562">
    <property type="entry name" value="RNA_CAP0_MT"/>
    <property type="match status" value="1"/>
</dbReference>
<evidence type="ECO:0000313" key="19">
    <source>
        <dbReference type="Proteomes" id="UP000187283"/>
    </source>
</evidence>
<keyword evidence="19" id="KW-1185">Reference proteome</keyword>
<evidence type="ECO:0000256" key="13">
    <source>
        <dbReference type="ARBA" id="ARBA00049739"/>
    </source>
</evidence>
<comment type="subcellular location">
    <subcellularLocation>
        <location evidence="1">Nucleus</location>
    </subcellularLocation>
</comment>
<evidence type="ECO:0000256" key="7">
    <source>
        <dbReference type="ARBA" id="ARBA00022884"/>
    </source>
</evidence>
<evidence type="ECO:0000256" key="11">
    <source>
        <dbReference type="ARBA" id="ARBA00033387"/>
    </source>
</evidence>
<keyword evidence="7" id="KW-0694">RNA-binding</keyword>
<evidence type="ECO:0000256" key="14">
    <source>
        <dbReference type="PIRSR" id="PIRSR028762-1"/>
    </source>
</evidence>
<dbReference type="GO" id="GO:0004482">
    <property type="term" value="F:mRNA 5'-cap (guanine-N7-)-methyltransferase activity"/>
    <property type="evidence" value="ECO:0007669"/>
    <property type="project" value="UniProtKB-EC"/>
</dbReference>
<evidence type="ECO:0000256" key="2">
    <source>
        <dbReference type="ARBA" id="ARBA00011926"/>
    </source>
</evidence>
<keyword evidence="6" id="KW-0949">S-adenosyl-L-methionine</keyword>
<keyword evidence="8 15" id="KW-0506">mRNA capping</keyword>
<feature type="binding site" evidence="14">
    <location>
        <position position="45"/>
    </location>
    <ligand>
        <name>S-adenosyl-L-methionine</name>
        <dbReference type="ChEBI" id="CHEBI:59789"/>
    </ligand>
</feature>
<dbReference type="Proteomes" id="UP000187283">
    <property type="component" value="Unassembled WGS sequence"/>
</dbReference>
<evidence type="ECO:0000256" key="12">
    <source>
        <dbReference type="ARBA" id="ARBA00044712"/>
    </source>
</evidence>
<feature type="binding site" evidence="14">
    <location>
        <position position="63"/>
    </location>
    <ligand>
        <name>S-adenosyl-L-methionine</name>
        <dbReference type="ChEBI" id="CHEBI:59789"/>
    </ligand>
</feature>
<proteinExistence type="predicted"/>
<accession>A0A1R1XLV8</accession>
<comment type="caution">
    <text evidence="17">The sequence shown here is derived from an EMBL/GenBank/DDBJ whole genome shotgun (WGS) entry which is preliminary data.</text>
</comment>
<dbReference type="Pfam" id="PF03291">
    <property type="entry name" value="mRNA_G-N7_MeTrfase"/>
    <property type="match status" value="1"/>
</dbReference>
<feature type="binding site" evidence="14">
    <location>
        <position position="142"/>
    </location>
    <ligand>
        <name>S-adenosyl-L-methionine</name>
        <dbReference type="ChEBI" id="CHEBI:59789"/>
    </ligand>
</feature>
<dbReference type="PANTHER" id="PTHR12189:SF2">
    <property type="entry name" value="MRNA CAP GUANINE-N7 METHYLTRANSFERASE"/>
    <property type="match status" value="1"/>
</dbReference>
<organism evidence="17 19">
    <name type="scientific">Smittium culicis</name>
    <dbReference type="NCBI Taxonomy" id="133412"/>
    <lineage>
        <taxon>Eukaryota</taxon>
        <taxon>Fungi</taxon>
        <taxon>Fungi incertae sedis</taxon>
        <taxon>Zoopagomycota</taxon>
        <taxon>Kickxellomycotina</taxon>
        <taxon>Harpellomycetes</taxon>
        <taxon>Harpellales</taxon>
        <taxon>Legeriomycetaceae</taxon>
        <taxon>Smittium</taxon>
    </lineage>
</organism>
<comment type="catalytic activity">
    <reaction evidence="12">
        <text>a 5'-end (5'-triphosphoguanosine)-ribonucleoside in mRNA + S-adenosyl-L-methionine = a 5'-end (N(7)-methyl 5'-triphosphoguanosine)-ribonucleoside in mRNA + S-adenosyl-L-homocysteine</text>
        <dbReference type="Rhea" id="RHEA:67008"/>
        <dbReference type="Rhea" id="RHEA-COMP:17166"/>
        <dbReference type="Rhea" id="RHEA-COMP:17167"/>
        <dbReference type="ChEBI" id="CHEBI:57856"/>
        <dbReference type="ChEBI" id="CHEBI:59789"/>
        <dbReference type="ChEBI" id="CHEBI:156461"/>
        <dbReference type="ChEBI" id="CHEBI:167617"/>
        <dbReference type="EC" id="2.1.1.56"/>
    </reaction>
</comment>
<evidence type="ECO:0000256" key="3">
    <source>
        <dbReference type="ARBA" id="ARBA00022603"/>
    </source>
</evidence>
<evidence type="ECO:0000259" key="16">
    <source>
        <dbReference type="PROSITE" id="PS51562"/>
    </source>
</evidence>
<feature type="binding site" evidence="15">
    <location>
        <begin position="41"/>
        <end position="42"/>
    </location>
    <ligand>
        <name>mRNA</name>
        <dbReference type="ChEBI" id="CHEBI:33699"/>
    </ligand>
</feature>
<feature type="site" description="mRNA cap binding" evidence="15">
    <location>
        <position position="97"/>
    </location>
</feature>
<dbReference type="InterPro" id="IPR039753">
    <property type="entry name" value="RG7MT1"/>
</dbReference>
<evidence type="ECO:0000256" key="4">
    <source>
        <dbReference type="ARBA" id="ARBA00022664"/>
    </source>
</evidence>
<dbReference type="EMBL" id="LSSN01001820">
    <property type="protein sequence ID" value="OMJ18177.1"/>
    <property type="molecule type" value="Genomic_DNA"/>
</dbReference>
<dbReference type="InterPro" id="IPR016899">
    <property type="entry name" value="mRNA_G-N7_MeTrfase_euk"/>
</dbReference>
<evidence type="ECO:0000256" key="8">
    <source>
        <dbReference type="ARBA" id="ARBA00023042"/>
    </source>
</evidence>
<feature type="site" description="mRNA cap binding" evidence="15">
    <location>
        <position position="66"/>
    </location>
</feature>
<dbReference type="InterPro" id="IPR004971">
    <property type="entry name" value="mRNA_G-N7_MeTrfase_dom"/>
</dbReference>
<feature type="site" description="mRNA cap binding" evidence="15">
    <location>
        <position position="72"/>
    </location>
</feature>
<dbReference type="CDD" id="cd02440">
    <property type="entry name" value="AdoMet_MTases"/>
    <property type="match status" value="1"/>
</dbReference>
<sequence length="304" mass="34564">MPQSEHDVSNRAIVASHYNSIPTVNLELRKQSAIIKLKSFNNWIKSVLIASYVSRGDKILDIACGKGGDLRKYLTGGVKEVVGLDLAENSIKDAQKRFSELRNRVLDARFYTCDCFTEDIGIYIEPKDYKADLASIQFALHYAFESEDKIRKLLSNVSAHLKEGGVFIGTTTNALYLKKKLSIAPDLEFGNSVYNVRFEKKVCDGVYGQKYWFYLLDAISDCPEYLVHFPTLVSLSKEYGLELLFKKGFHEFYEENLLKSQFKELLFVMKVIDQEGLGPGSDEWEAAGLYLVFAFTKTKKADYI</sequence>
<dbReference type="EC" id="2.1.1.56" evidence="2"/>
<dbReference type="AlphaFoldDB" id="A0A1R1XLV8"/>
<evidence type="ECO:0000256" key="15">
    <source>
        <dbReference type="PIRSR" id="PIRSR028762-2"/>
    </source>
</evidence>
<keyword evidence="5 17" id="KW-0808">Transferase</keyword>
<keyword evidence="3 17" id="KW-0489">Methyltransferase</keyword>
<evidence type="ECO:0000256" key="5">
    <source>
        <dbReference type="ARBA" id="ARBA00022679"/>
    </source>
</evidence>
<dbReference type="GO" id="GO:0005634">
    <property type="term" value="C:nucleus"/>
    <property type="evidence" value="ECO:0007669"/>
    <property type="project" value="UniProtKB-SubCell"/>
</dbReference>
<evidence type="ECO:0000256" key="6">
    <source>
        <dbReference type="ARBA" id="ARBA00022691"/>
    </source>
</evidence>
<evidence type="ECO:0000313" key="17">
    <source>
        <dbReference type="EMBL" id="OMJ15602.1"/>
    </source>
</evidence>
<dbReference type="PANTHER" id="PTHR12189">
    <property type="entry name" value="MRNA GUANINE-7- METHYLTRANSFERASE"/>
    <property type="match status" value="1"/>
</dbReference>
<feature type="binding site" evidence="14">
    <location>
        <position position="114"/>
    </location>
    <ligand>
        <name>S-adenosyl-L-methionine</name>
        <dbReference type="ChEBI" id="CHEBI:59789"/>
    </ligand>
</feature>
<feature type="site" description="mRNA cap binding" evidence="15">
    <location>
        <position position="224"/>
    </location>
</feature>
<evidence type="ECO:0000256" key="10">
    <source>
        <dbReference type="ARBA" id="ARBA00032772"/>
    </source>
</evidence>
<dbReference type="GO" id="GO:0003723">
    <property type="term" value="F:RNA binding"/>
    <property type="evidence" value="ECO:0007669"/>
    <property type="project" value="UniProtKB-KW"/>
</dbReference>
<evidence type="ECO:0000256" key="9">
    <source>
        <dbReference type="ARBA" id="ARBA00023242"/>
    </source>
</evidence>
<dbReference type="Gene3D" id="3.40.50.150">
    <property type="entry name" value="Vaccinia Virus protein VP39"/>
    <property type="match status" value="1"/>
</dbReference>
<dbReference type="PIRSF" id="PIRSF028762">
    <property type="entry name" value="ABD1"/>
    <property type="match status" value="1"/>
</dbReference>
<keyword evidence="9" id="KW-0539">Nucleus</keyword>
<evidence type="ECO:0000313" key="18">
    <source>
        <dbReference type="EMBL" id="OMJ18177.1"/>
    </source>
</evidence>